<comment type="caution">
    <text evidence="2">The sequence shown here is derived from an EMBL/GenBank/DDBJ whole genome shotgun (WGS) entry which is preliminary data.</text>
</comment>
<evidence type="ECO:0000313" key="2">
    <source>
        <dbReference type="EMBL" id="PPR06957.1"/>
    </source>
</evidence>
<protein>
    <submittedName>
        <fullName evidence="2">Uncharacterized protein</fullName>
    </submittedName>
</protein>
<sequence length="186" mass="20365">MKVAVFALLAALPFATAVPTWEGLNGRSSIGSLIPGASQITAKGPVAKPTEVKHLTVHEPGTIGNITIKPETRSGSPMFYINQNALWLLVNETTVYPVNIHNSTGFHELPMQLVLGKQRQGVTAGTWRWKGTQLYYDMPGGQSNMGLYFHCLTKSGQFNTFMSPVPVAPPNGCQMMTLHSFTREYK</sequence>
<organism evidence="2 3">
    <name type="scientific">Gymnopilus dilepis</name>
    <dbReference type="NCBI Taxonomy" id="231916"/>
    <lineage>
        <taxon>Eukaryota</taxon>
        <taxon>Fungi</taxon>
        <taxon>Dikarya</taxon>
        <taxon>Basidiomycota</taxon>
        <taxon>Agaricomycotina</taxon>
        <taxon>Agaricomycetes</taxon>
        <taxon>Agaricomycetidae</taxon>
        <taxon>Agaricales</taxon>
        <taxon>Agaricineae</taxon>
        <taxon>Hymenogastraceae</taxon>
        <taxon>Gymnopilus</taxon>
    </lineage>
</organism>
<evidence type="ECO:0000313" key="3">
    <source>
        <dbReference type="Proteomes" id="UP000284706"/>
    </source>
</evidence>
<gene>
    <name evidence="2" type="ORF">CVT26_004277</name>
</gene>
<dbReference type="AlphaFoldDB" id="A0A409YV97"/>
<feature type="signal peptide" evidence="1">
    <location>
        <begin position="1"/>
        <end position="17"/>
    </location>
</feature>
<accession>A0A409YV97</accession>
<proteinExistence type="predicted"/>
<dbReference type="InParanoid" id="A0A409YV97"/>
<keyword evidence="3" id="KW-1185">Reference proteome</keyword>
<feature type="chain" id="PRO_5019337236" evidence="1">
    <location>
        <begin position="18"/>
        <end position="186"/>
    </location>
</feature>
<dbReference type="EMBL" id="NHYE01000217">
    <property type="protein sequence ID" value="PPR06957.1"/>
    <property type="molecule type" value="Genomic_DNA"/>
</dbReference>
<dbReference type="Proteomes" id="UP000284706">
    <property type="component" value="Unassembled WGS sequence"/>
</dbReference>
<keyword evidence="1" id="KW-0732">Signal</keyword>
<dbReference type="OrthoDB" id="3229881at2759"/>
<name>A0A409YV97_9AGAR</name>
<evidence type="ECO:0000256" key="1">
    <source>
        <dbReference type="SAM" id="SignalP"/>
    </source>
</evidence>
<reference evidence="2 3" key="1">
    <citation type="journal article" date="2018" name="Evol. Lett.">
        <title>Horizontal gene cluster transfer increased hallucinogenic mushroom diversity.</title>
        <authorList>
            <person name="Reynolds H.T."/>
            <person name="Vijayakumar V."/>
            <person name="Gluck-Thaler E."/>
            <person name="Korotkin H.B."/>
            <person name="Matheny P.B."/>
            <person name="Slot J.C."/>
        </authorList>
    </citation>
    <scope>NUCLEOTIDE SEQUENCE [LARGE SCALE GENOMIC DNA]</scope>
    <source>
        <strain evidence="2 3">SRW20</strain>
    </source>
</reference>